<feature type="domain" description="PTS EIIA type-4" evidence="6">
    <location>
        <begin position="1"/>
        <end position="126"/>
    </location>
</feature>
<dbReference type="OrthoDB" id="7065393at2"/>
<dbReference type="PANTHER" id="PTHR38594">
    <property type="entry name" value="PEP-DEPENDENT DIHYDROXYACETONE KINASE, PHOSPHORYL DONOR SUBUNIT DHAM"/>
    <property type="match status" value="1"/>
</dbReference>
<dbReference type="PANTHER" id="PTHR38594:SF1">
    <property type="entry name" value="PEP-DEPENDENT DIHYDROXYACETONE KINASE, PHOSPHORYL DONOR SUBUNIT DHAM"/>
    <property type="match status" value="1"/>
</dbReference>
<dbReference type="InterPro" id="IPR012844">
    <property type="entry name" value="DhaM_N"/>
</dbReference>
<dbReference type="PROSITE" id="PS51096">
    <property type="entry name" value="PTS_EIIA_TYPE_4"/>
    <property type="match status" value="1"/>
</dbReference>
<evidence type="ECO:0000313" key="7">
    <source>
        <dbReference type="EMBL" id="KAA8500189.1"/>
    </source>
</evidence>
<protein>
    <recommendedName>
        <fullName evidence="3">phosphoenolpyruvate--glycerone phosphotransferase</fullName>
        <ecNumber evidence="3">2.7.1.121</ecNumber>
    </recommendedName>
</protein>
<sequence length="126" mass="13181">MVGIVVVSHSAHLAEGVIELARLVSADCPIAAAGGLEDGSFGTSYERIMNAVESVHNEDGTLILMDMGSAVMTTEMVLEDLNYENIRMADCPVVEGAIAAAAASSGGMTLEETYQEALSAKNVQKF</sequence>
<dbReference type="GO" id="GO:0016020">
    <property type="term" value="C:membrane"/>
    <property type="evidence" value="ECO:0007669"/>
    <property type="project" value="InterPro"/>
</dbReference>
<keyword evidence="4 7" id="KW-0808">Transferase</keyword>
<evidence type="ECO:0000256" key="1">
    <source>
        <dbReference type="ARBA" id="ARBA00001113"/>
    </source>
</evidence>
<accession>A0A5M9HXM2</accession>
<gene>
    <name evidence="7" type="primary">dhaM</name>
    <name evidence="7" type="ORF">FNY66_14815</name>
</gene>
<proteinExistence type="predicted"/>
<evidence type="ECO:0000313" key="8">
    <source>
        <dbReference type="Proteomes" id="UP000322025"/>
    </source>
</evidence>
<comment type="subunit">
    <text evidence="5">Homodimer. The dihydroxyacetone kinase complex is composed of a homodimer of DhaM, a homodimer of DhaK and the subunit DhaL.</text>
</comment>
<reference evidence="7" key="1">
    <citation type="submission" date="2019-07" db="EMBL/GenBank/DDBJ databases">
        <authorList>
            <person name="Wongkuna S."/>
            <person name="Scaria J."/>
        </authorList>
    </citation>
    <scope>NUCLEOTIDE SEQUENCE [LARGE SCALE GENOMIC DNA]</scope>
    <source>
        <strain evidence="7">SW178</strain>
    </source>
</reference>
<name>A0A5M9HXM2_9FIRM</name>
<dbReference type="GO" id="GO:0019563">
    <property type="term" value="P:glycerol catabolic process"/>
    <property type="evidence" value="ECO:0007669"/>
    <property type="project" value="InterPro"/>
</dbReference>
<dbReference type="GO" id="GO:0009401">
    <property type="term" value="P:phosphoenolpyruvate-dependent sugar phosphotransferase system"/>
    <property type="evidence" value="ECO:0007669"/>
    <property type="project" value="InterPro"/>
</dbReference>
<evidence type="ECO:0000256" key="3">
    <source>
        <dbReference type="ARBA" id="ARBA00012095"/>
    </source>
</evidence>
<dbReference type="InterPro" id="IPR039643">
    <property type="entry name" value="DhaM"/>
</dbReference>
<keyword evidence="7" id="KW-0418">Kinase</keyword>
<dbReference type="EMBL" id="VMSO01000038">
    <property type="protein sequence ID" value="KAA8500189.1"/>
    <property type="molecule type" value="Genomic_DNA"/>
</dbReference>
<dbReference type="Proteomes" id="UP000322025">
    <property type="component" value="Unassembled WGS sequence"/>
</dbReference>
<comment type="function">
    <text evidence="2">Component of the dihydroxyacetone kinase complex, which is responsible for the phosphoenolpyruvate (PEP)-dependent phosphorylation of dihydroxyacetone. DhaM serves as the phosphoryl donor. Is phosphorylated by phosphoenolpyruvate in an EI- and HPr-dependent reaction, and a phosphorelay system on histidine residues finally leads to phosphoryl transfer to DhaL and dihydroxyacetone.</text>
</comment>
<comment type="catalytic activity">
    <reaction evidence="1">
        <text>dihydroxyacetone + phosphoenolpyruvate = dihydroxyacetone phosphate + pyruvate</text>
        <dbReference type="Rhea" id="RHEA:18381"/>
        <dbReference type="ChEBI" id="CHEBI:15361"/>
        <dbReference type="ChEBI" id="CHEBI:16016"/>
        <dbReference type="ChEBI" id="CHEBI:57642"/>
        <dbReference type="ChEBI" id="CHEBI:58702"/>
        <dbReference type="EC" id="2.7.1.121"/>
    </reaction>
</comment>
<dbReference type="NCBIfam" id="TIGR02364">
    <property type="entry name" value="dha_pts"/>
    <property type="match status" value="1"/>
</dbReference>
<evidence type="ECO:0000256" key="5">
    <source>
        <dbReference type="ARBA" id="ARBA00046577"/>
    </source>
</evidence>
<dbReference type="SUPFAM" id="SSF53062">
    <property type="entry name" value="PTS system fructose IIA component-like"/>
    <property type="match status" value="1"/>
</dbReference>
<dbReference type="GO" id="GO:0047324">
    <property type="term" value="F:phosphoenolpyruvate-glycerone phosphotransferase activity"/>
    <property type="evidence" value="ECO:0007669"/>
    <property type="project" value="UniProtKB-EC"/>
</dbReference>
<dbReference type="RefSeq" id="WP_087152489.1">
    <property type="nucleotide sequence ID" value="NZ_VMSO01000038.1"/>
</dbReference>
<dbReference type="AlphaFoldDB" id="A0A5M9HXM2"/>
<dbReference type="Pfam" id="PF03610">
    <property type="entry name" value="EIIA-man"/>
    <property type="match status" value="1"/>
</dbReference>
<evidence type="ECO:0000256" key="4">
    <source>
        <dbReference type="ARBA" id="ARBA00022679"/>
    </source>
</evidence>
<dbReference type="InterPro" id="IPR004701">
    <property type="entry name" value="PTS_EIIA_man-typ"/>
</dbReference>
<organism evidence="7 8">
    <name type="scientific">Mediterraneibacter catenae</name>
    <dbReference type="NCBI Taxonomy" id="2594882"/>
    <lineage>
        <taxon>Bacteria</taxon>
        <taxon>Bacillati</taxon>
        <taxon>Bacillota</taxon>
        <taxon>Clostridia</taxon>
        <taxon>Lachnospirales</taxon>
        <taxon>Lachnospiraceae</taxon>
        <taxon>Mediterraneibacter</taxon>
    </lineage>
</organism>
<evidence type="ECO:0000256" key="2">
    <source>
        <dbReference type="ARBA" id="ARBA00002788"/>
    </source>
</evidence>
<keyword evidence="8" id="KW-1185">Reference proteome</keyword>
<evidence type="ECO:0000259" key="6">
    <source>
        <dbReference type="PROSITE" id="PS51096"/>
    </source>
</evidence>
<dbReference type="EC" id="2.7.1.121" evidence="3"/>
<dbReference type="InterPro" id="IPR036662">
    <property type="entry name" value="PTS_EIIA_man-typ_sf"/>
</dbReference>
<comment type="caution">
    <text evidence="7">The sequence shown here is derived from an EMBL/GenBank/DDBJ whole genome shotgun (WGS) entry which is preliminary data.</text>
</comment>
<dbReference type="Gene3D" id="3.40.50.510">
    <property type="entry name" value="Phosphotransferase system, mannose-type IIA component"/>
    <property type="match status" value="1"/>
</dbReference>